<comment type="caution">
    <text evidence="7">The sequence shown here is derived from an EMBL/GenBank/DDBJ whole genome shotgun (WGS) entry which is preliminary data.</text>
</comment>
<keyword evidence="3" id="KW-0378">Hydrolase</keyword>
<dbReference type="GO" id="GO:0008234">
    <property type="term" value="F:cysteine-type peptidase activity"/>
    <property type="evidence" value="ECO:0007669"/>
    <property type="project" value="InterPro"/>
</dbReference>
<dbReference type="GO" id="GO:0006508">
    <property type="term" value="P:proteolysis"/>
    <property type="evidence" value="ECO:0007669"/>
    <property type="project" value="UniProtKB-KW"/>
</dbReference>
<dbReference type="Pfam" id="PF02902">
    <property type="entry name" value="Peptidase_C48"/>
    <property type="match status" value="1"/>
</dbReference>
<evidence type="ECO:0008006" key="9">
    <source>
        <dbReference type="Google" id="ProtNLM"/>
    </source>
</evidence>
<dbReference type="Proteomes" id="UP001231189">
    <property type="component" value="Unassembled WGS sequence"/>
</dbReference>
<evidence type="ECO:0000313" key="8">
    <source>
        <dbReference type="Proteomes" id="UP001231189"/>
    </source>
</evidence>
<feature type="compositionally biased region" description="Acidic residues" evidence="4">
    <location>
        <begin position="846"/>
        <end position="858"/>
    </location>
</feature>
<feature type="region of interest" description="Disordered" evidence="4">
    <location>
        <begin position="1204"/>
        <end position="1232"/>
    </location>
</feature>
<evidence type="ECO:0000256" key="1">
    <source>
        <dbReference type="ARBA" id="ARBA00005234"/>
    </source>
</evidence>
<reference evidence="7" key="1">
    <citation type="submission" date="2023-07" db="EMBL/GenBank/DDBJ databases">
        <title>A chromosome-level genome assembly of Lolium multiflorum.</title>
        <authorList>
            <person name="Chen Y."/>
            <person name="Copetti D."/>
            <person name="Kolliker R."/>
            <person name="Studer B."/>
        </authorList>
    </citation>
    <scope>NUCLEOTIDE SEQUENCE</scope>
    <source>
        <strain evidence="7">02402/16</strain>
        <tissue evidence="7">Leaf</tissue>
    </source>
</reference>
<dbReference type="InterPro" id="IPR004242">
    <property type="entry name" value="Transposase_21"/>
</dbReference>
<name>A0AAD8T706_LOLMU</name>
<dbReference type="InterPro" id="IPR003653">
    <property type="entry name" value="Peptidase_C48_C"/>
</dbReference>
<accession>A0AAD8T706</accession>
<evidence type="ECO:0000259" key="5">
    <source>
        <dbReference type="Pfam" id="PF02902"/>
    </source>
</evidence>
<feature type="region of interest" description="Disordered" evidence="4">
    <location>
        <begin position="1"/>
        <end position="25"/>
    </location>
</feature>
<dbReference type="SUPFAM" id="SSF54001">
    <property type="entry name" value="Cysteine proteinases"/>
    <property type="match status" value="1"/>
</dbReference>
<proteinExistence type="inferred from homology"/>
<evidence type="ECO:0000256" key="2">
    <source>
        <dbReference type="ARBA" id="ARBA00022670"/>
    </source>
</evidence>
<feature type="non-terminal residue" evidence="7">
    <location>
        <position position="1"/>
    </location>
</feature>
<dbReference type="Gene3D" id="3.40.395.10">
    <property type="entry name" value="Adenoviral Proteinase, Chain A"/>
    <property type="match status" value="1"/>
</dbReference>
<dbReference type="InterPro" id="IPR038765">
    <property type="entry name" value="Papain-like_cys_pep_sf"/>
</dbReference>
<dbReference type="EMBL" id="JAUUTY010000003">
    <property type="protein sequence ID" value="KAK1670580.1"/>
    <property type="molecule type" value="Genomic_DNA"/>
</dbReference>
<feature type="region of interest" description="Disordered" evidence="4">
    <location>
        <begin position="819"/>
        <end position="887"/>
    </location>
</feature>
<evidence type="ECO:0000256" key="3">
    <source>
        <dbReference type="ARBA" id="ARBA00022801"/>
    </source>
</evidence>
<dbReference type="Pfam" id="PF13952">
    <property type="entry name" value="DUF4216"/>
    <property type="match status" value="1"/>
</dbReference>
<dbReference type="PANTHER" id="PTHR10775">
    <property type="entry name" value="OS08G0208400 PROTEIN"/>
    <property type="match status" value="1"/>
</dbReference>
<gene>
    <name evidence="7" type="ORF">QYE76_058739</name>
</gene>
<evidence type="ECO:0000259" key="6">
    <source>
        <dbReference type="Pfam" id="PF13952"/>
    </source>
</evidence>
<feature type="region of interest" description="Disordered" evidence="4">
    <location>
        <begin position="1317"/>
        <end position="1378"/>
    </location>
</feature>
<sequence>NEEEEDSDNYPLFTEDGGSRMGEDEAEEELIFDEPIFDDPDDDLGRAILDAKMNCGNEKERLKLEKMLEDHNKLLYPNCENGQKKLGTTLELLQWKAENGTSDKGFEKLLKIIKKMLPGENVLPSSTYEAKKVVCPLGLEVQKIHACINDCILYRGEYENLNACPVCSALRYKIRRDDPGDVEGESTPRKRVPAKVMWYAPIIPRLKRLFQNKEHAKLLRWHKEDRKKDVMLRHPADGSQWRKIDREFKSFSDDARNLRFGLSTDGFNPFGEQSSSHSTWPVTLCIYNLPPWLCMKRKFIMMPVLIQGPRQPGNDIDVYLRPLVEELLELWRDEGVPVWDEHEQKEFNLRALLFVTINDWPALGNISGQSNKGYNACTHCLGETDSNYLGNKNVYLGIVDFFQNNITPEGSISKGYGTEEVIEFCVDFIPDLKPIGVPESRYEGRLRGKGTLGKKSATCMDGHSFTQAHYTVLHNSILVAPYKEEHKEILRSKYPEQREDWIDGEHMKTFGGWLQTRLMNVTDDEQLYLLAKQPSSTISTFQGYEINGNTFYTFAQDKKSTNQNSGVRFDAEDGNGNKVTYYGYIEEIWELDYGPNFKVPLFRCKWFNLKDGVQVDPQYGMTTVDFKNLGYDTEPFVLASEVAQVFYVKDMSSKPKKRKERQEDTSYDEPKRHIVLSGKRNIVGVEDKTDMSEDYNKFDDIPPFKAEALCASNYPCPPGYRVPTGWLLSAGGVPVPPVPLGVAREMAITNHYYFELTLEQRRNPQWHPDYSPTWESFFINRRERALARHEEGGPPPPNFNEAGRRLWWRGRTLQGVMAYRGPRLRYPQSQPTRAHPPTFEYRDPDASDDDDGDYDDYSGDYYRARHDDIEPSGSSSKSVRSKRGPTRVLKGEGRLALTAFKDNGEPVQPKEFCRKFTSQSGVIVRDHVPISIQEWHKPKNPESGASYVNDTMKKFLWDTLLTKFSLPEDMTEGQKNKVKEWTWKKMAIQFQTFKKNLWDKYKNEDPVFDDNLVKIKDHWAAFKEYKQSSTFVSRSKKNTENAAKKKLPHHLGSGGYKSAIPKWTAFENKLIDHGITPQTWDWPERSKFWLFAHGAGLDPKTGLIVAKGKWKEKIEAIVPKLVDAIEKVRKGEYIPDRENDELTLALGNPEHVGRVRARPGLTMKEAWPDSADTYRSRSRKKKKDADIVTELLTRVEALERNQRAPDQPLFLQDPQADAAPSQRRSSVGSSHLDGCGGSYPVDYVTEKTDCELHMLIRTASVLRWRSAMCTQVKMEQCTIICPFHLVVFVSGWMKLFRVLKKWSLIFLEVKMRGHWPIPGEQPSPHLPERDPSVSPPSRDPPRKTASVKRNGTPPRKKARKEKQLPPTEKLPWEKTPEENAEAVQAEVKKFFAPKVPEIPFEKTLDREKVVRTVDNLYDPVPSPPSDYARSIERSYDKMIEATKPVQSGIREIKGIHQVYQLGQQPVQSVAPLKVFDGKTVQSSRQDATDYALAERAYQFVQGKDLVKNLRKVPTCMRNLHSWYLKASKEGIETIMVRVREEHYFQEYCVNVDFAELFQLYNLRALDKSIISCYCLSKMLECKRDDITDIGFIDPNTMHVKTIENPLYNKDTPQTLLRFLKRQRDKKLILWPYNFEFHFILLVINLEIGEVEVLDSLSKKKDLYVSCFLMLRSVWQTFIKEDTSREWTPKLRWRAKKCPQQPSGTDLCGFFVCEYIRRIVNERTNNERNKELARKRNKLSIDDRFIAIGEELAGFFLRDVIPPLAEFHYE</sequence>
<evidence type="ECO:0000313" key="7">
    <source>
        <dbReference type="EMBL" id="KAK1670580.1"/>
    </source>
</evidence>
<organism evidence="7 8">
    <name type="scientific">Lolium multiflorum</name>
    <name type="common">Italian ryegrass</name>
    <name type="synonym">Lolium perenne subsp. multiflorum</name>
    <dbReference type="NCBI Taxonomy" id="4521"/>
    <lineage>
        <taxon>Eukaryota</taxon>
        <taxon>Viridiplantae</taxon>
        <taxon>Streptophyta</taxon>
        <taxon>Embryophyta</taxon>
        <taxon>Tracheophyta</taxon>
        <taxon>Spermatophyta</taxon>
        <taxon>Magnoliopsida</taxon>
        <taxon>Liliopsida</taxon>
        <taxon>Poales</taxon>
        <taxon>Poaceae</taxon>
        <taxon>BOP clade</taxon>
        <taxon>Pooideae</taxon>
        <taxon>Poodae</taxon>
        <taxon>Poeae</taxon>
        <taxon>Poeae Chloroplast Group 2 (Poeae type)</taxon>
        <taxon>Loliodinae</taxon>
        <taxon>Loliinae</taxon>
        <taxon>Lolium</taxon>
    </lineage>
</organism>
<keyword evidence="8" id="KW-1185">Reference proteome</keyword>
<keyword evidence="2" id="KW-0645">Protease</keyword>
<comment type="similarity">
    <text evidence="1">Belongs to the peptidase C48 family.</text>
</comment>
<dbReference type="Pfam" id="PF02992">
    <property type="entry name" value="Transposase_21"/>
    <property type="match status" value="1"/>
</dbReference>
<feature type="domain" description="DUF4216" evidence="6">
    <location>
        <begin position="589"/>
        <end position="654"/>
    </location>
</feature>
<dbReference type="InterPro" id="IPR025312">
    <property type="entry name" value="DUF4216"/>
</dbReference>
<protein>
    <recommendedName>
        <fullName evidence="9">Transposon protein, putative, CACTA, En/Spm sub-class</fullName>
    </recommendedName>
</protein>
<feature type="domain" description="Ubiquitin-like protease family profile" evidence="5">
    <location>
        <begin position="1621"/>
        <end position="1741"/>
    </location>
</feature>
<evidence type="ECO:0000256" key="4">
    <source>
        <dbReference type="SAM" id="MobiDB-lite"/>
    </source>
</evidence>
<dbReference type="PANTHER" id="PTHR10775:SF169">
    <property type="entry name" value="TRANSPOSASE"/>
    <property type="match status" value="1"/>
</dbReference>